<organism evidence="1 2">
    <name type="scientific">Lepeophtheirus salmonis</name>
    <name type="common">Salmon louse</name>
    <name type="synonym">Caligus salmonis</name>
    <dbReference type="NCBI Taxonomy" id="72036"/>
    <lineage>
        <taxon>Eukaryota</taxon>
        <taxon>Metazoa</taxon>
        <taxon>Ecdysozoa</taxon>
        <taxon>Arthropoda</taxon>
        <taxon>Crustacea</taxon>
        <taxon>Multicrustacea</taxon>
        <taxon>Hexanauplia</taxon>
        <taxon>Copepoda</taxon>
        <taxon>Siphonostomatoida</taxon>
        <taxon>Caligidae</taxon>
        <taxon>Lepeophtheirus</taxon>
    </lineage>
</organism>
<sequence length="122" mass="13637">MIRFEALWINTHIASSASVISTPLSKLGLLAHLANTFCVTFEVHQVIVLIIPFYGACLHLYSGLSCFWILQHGKHRRHTLPHKVDLAHLFLSFALIELASSSKKSSGLKHHIMYGPILSFCS</sequence>
<protein>
    <submittedName>
        <fullName evidence="1">(salmon louse) hypothetical protein</fullName>
    </submittedName>
</protein>
<evidence type="ECO:0000313" key="2">
    <source>
        <dbReference type="Proteomes" id="UP000675881"/>
    </source>
</evidence>
<gene>
    <name evidence="1" type="ORF">LSAA_6437</name>
</gene>
<proteinExistence type="predicted"/>
<accession>A0A7R8CRD1</accession>
<evidence type="ECO:0000313" key="1">
    <source>
        <dbReference type="EMBL" id="CAF2867264.1"/>
    </source>
</evidence>
<keyword evidence="2" id="KW-1185">Reference proteome</keyword>
<dbReference type="EMBL" id="HG994581">
    <property type="protein sequence ID" value="CAF2867264.1"/>
    <property type="molecule type" value="Genomic_DNA"/>
</dbReference>
<dbReference type="Proteomes" id="UP000675881">
    <property type="component" value="Chromosome 2"/>
</dbReference>
<reference evidence="1" key="1">
    <citation type="submission" date="2021-02" db="EMBL/GenBank/DDBJ databases">
        <authorList>
            <person name="Bekaert M."/>
        </authorList>
    </citation>
    <scope>NUCLEOTIDE SEQUENCE</scope>
    <source>
        <strain evidence="1">IoA-00</strain>
    </source>
</reference>
<name>A0A7R8CRD1_LEPSM</name>
<dbReference type="AlphaFoldDB" id="A0A7R8CRD1"/>